<dbReference type="STRING" id="106004.A0A1Y2DMM0"/>
<feature type="compositionally biased region" description="Basic and acidic residues" evidence="6">
    <location>
        <begin position="174"/>
        <end position="198"/>
    </location>
</feature>
<feature type="region of interest" description="Disordered" evidence="6">
    <location>
        <begin position="17"/>
        <end position="88"/>
    </location>
</feature>
<keyword evidence="5" id="KW-0342">GTP-binding</keyword>
<proteinExistence type="inferred from homology"/>
<comment type="similarity">
    <text evidence="1">Belongs to the TRAFAC class translation factor GTPase superfamily. Classic translation factor GTPase family. IF-2 subfamily.</text>
</comment>
<dbReference type="Proteomes" id="UP000193467">
    <property type="component" value="Unassembled WGS sequence"/>
</dbReference>
<dbReference type="FunCoup" id="A0A1Y2DMM0">
    <property type="interactions" value="426"/>
</dbReference>
<dbReference type="InterPro" id="IPR000795">
    <property type="entry name" value="T_Tr_GTP-bd_dom"/>
</dbReference>
<feature type="compositionally biased region" description="Polar residues" evidence="6">
    <location>
        <begin position="218"/>
        <end position="227"/>
    </location>
</feature>
<evidence type="ECO:0000256" key="4">
    <source>
        <dbReference type="ARBA" id="ARBA00022917"/>
    </source>
</evidence>
<dbReference type="InParanoid" id="A0A1Y2DMM0"/>
<dbReference type="Gene3D" id="3.40.50.10050">
    <property type="entry name" value="Translation initiation factor IF- 2, domain 3"/>
    <property type="match status" value="1"/>
</dbReference>
<evidence type="ECO:0000256" key="6">
    <source>
        <dbReference type="SAM" id="MobiDB-lite"/>
    </source>
</evidence>
<name>A0A1Y2DMM0_9BASI</name>
<dbReference type="EMBL" id="MCGR01000074">
    <property type="protein sequence ID" value="ORY60386.1"/>
    <property type="molecule type" value="Genomic_DNA"/>
</dbReference>
<dbReference type="Gene3D" id="3.40.50.300">
    <property type="entry name" value="P-loop containing nucleotide triphosphate hydrolases"/>
    <property type="match status" value="1"/>
</dbReference>
<evidence type="ECO:0000256" key="1">
    <source>
        <dbReference type="ARBA" id="ARBA00007733"/>
    </source>
</evidence>
<dbReference type="Gene3D" id="2.40.30.10">
    <property type="entry name" value="Translation factors"/>
    <property type="match status" value="2"/>
</dbReference>
<evidence type="ECO:0000256" key="2">
    <source>
        <dbReference type="ARBA" id="ARBA00022540"/>
    </source>
</evidence>
<dbReference type="GO" id="GO:0005525">
    <property type="term" value="F:GTP binding"/>
    <property type="evidence" value="ECO:0007669"/>
    <property type="project" value="UniProtKB-KW"/>
</dbReference>
<keyword evidence="4" id="KW-0648">Protein biosynthesis</keyword>
<comment type="caution">
    <text evidence="8">The sequence shown here is derived from an EMBL/GenBank/DDBJ whole genome shotgun (WGS) entry which is preliminary data.</text>
</comment>
<dbReference type="OrthoDB" id="361630at2759"/>
<sequence>MSSALLRCTCSLRSPSLSLTRSLSTTPALSIRPRPSPNSSGDSNSPRRPRSWNPPKPEGEWRSTRPPPSTPTSKSAYLSSPSHTSLPKPRIGQALALWQALSPEERRREDLARERIVRDEMGGSWNKLYALERERERVWNSKIDGVRRGQGQERLQGEERLRKSARNVLPGQERPFRPAAGEEKPKWRRGEKDRESGKGGRPNPSSPQAQAMVPGRVNRNTVAQSVDRNVVQPVVRGGAAQKTGGAGSKRKQQKKELKKVTLPSTVRLENLTNLLGVKLFHLQKAMTRIGLTNTHASRLLTAEDASLLALDLGFDPTIDDDLSFDLYALPPPTPDQLATLPLARLSRESLGEAGGITQHIGAFEVSVPDMVANLTGAPSPSSSTTSGAQTITFLDTPGHAAFTAMRSRGAGVTDVVVLVVAADDGVKPQTEEVIKLVKDLDGEVGTVVAITKCDKQGVDTLKLKQSLLSHGLELETFGGDIPCVEVSSLTGQGLPELLETVSAVADFRELRAEREGRVEARVVESRVVKGRGNVATLLILRGCLRPTSTLVAGTTWCRVRSLLSPSSSPLSFAYPGQPVEVTGWRDLPSSGSLVLEAPSEADAKKVVENRVRREEEKRLWSDLEVINEKREVEARVGEVRREEERAAREQGLKGGRVAQAGQAAVEGIEGASEGEGTKELLLIIKADVSGTVEAVVGALEGIGNKEARVKIISSAVGDVQESDVEMARAVGASIVGFNVKAPSSVLKSAAKPPSPIHIHISPIIYRLVDTIRLATASLLPKTIETRVHGEALVQQLFEIGVKGKKEAKKVAGCKVGNGVFMKSRKARVVRGGEVLHVGTVSTLKQVKKDVLEIPKGVECGIALDDWDGFEPDDLIQSIEEIEVVRTL</sequence>
<gene>
    <name evidence="8" type="ORF">BCR35DRAFT_355244</name>
</gene>
<dbReference type="GO" id="GO:0003924">
    <property type="term" value="F:GTPase activity"/>
    <property type="evidence" value="ECO:0007669"/>
    <property type="project" value="InterPro"/>
</dbReference>
<dbReference type="SUPFAM" id="SSF50447">
    <property type="entry name" value="Translation proteins"/>
    <property type="match status" value="2"/>
</dbReference>
<accession>A0A1Y2DMM0</accession>
<dbReference type="PANTHER" id="PTHR43381:SF20">
    <property type="entry name" value="TRANSLATION INITIATION FACTOR IF-2, MITOCHONDRIAL"/>
    <property type="match status" value="1"/>
</dbReference>
<dbReference type="PROSITE" id="PS51722">
    <property type="entry name" value="G_TR_2"/>
    <property type="match status" value="1"/>
</dbReference>
<dbReference type="InterPro" id="IPR015760">
    <property type="entry name" value="TIF_IF2"/>
</dbReference>
<feature type="region of interest" description="Disordered" evidence="6">
    <location>
        <begin position="150"/>
        <end position="257"/>
    </location>
</feature>
<dbReference type="GO" id="GO:0003743">
    <property type="term" value="F:translation initiation factor activity"/>
    <property type="evidence" value="ECO:0007669"/>
    <property type="project" value="UniProtKB-KW"/>
</dbReference>
<evidence type="ECO:0000256" key="5">
    <source>
        <dbReference type="ARBA" id="ARBA00023134"/>
    </source>
</evidence>
<dbReference type="GO" id="GO:0005737">
    <property type="term" value="C:cytoplasm"/>
    <property type="evidence" value="ECO:0007669"/>
    <property type="project" value="TreeGrafter"/>
</dbReference>
<dbReference type="InterPro" id="IPR009000">
    <property type="entry name" value="Transl_B-barrel_sf"/>
</dbReference>
<feature type="compositionally biased region" description="Low complexity" evidence="6">
    <location>
        <begin position="17"/>
        <end position="46"/>
    </location>
</feature>
<dbReference type="InterPro" id="IPR053905">
    <property type="entry name" value="EF-G-like_DII"/>
</dbReference>
<dbReference type="AlphaFoldDB" id="A0A1Y2DMM0"/>
<feature type="compositionally biased region" description="Basic and acidic residues" evidence="6">
    <location>
        <begin position="150"/>
        <end position="162"/>
    </location>
</feature>
<evidence type="ECO:0000256" key="3">
    <source>
        <dbReference type="ARBA" id="ARBA00022741"/>
    </source>
</evidence>
<dbReference type="Pfam" id="PF22042">
    <property type="entry name" value="EF-G_D2"/>
    <property type="match status" value="1"/>
</dbReference>
<feature type="compositionally biased region" description="Polar residues" evidence="6">
    <location>
        <begin position="74"/>
        <end position="85"/>
    </location>
</feature>
<keyword evidence="2" id="KW-0396">Initiation factor</keyword>
<dbReference type="Pfam" id="PF00009">
    <property type="entry name" value="GTP_EFTU"/>
    <property type="match status" value="1"/>
</dbReference>
<evidence type="ECO:0000313" key="8">
    <source>
        <dbReference type="EMBL" id="ORY60386.1"/>
    </source>
</evidence>
<organism evidence="8 9">
    <name type="scientific">Leucosporidium creatinivorum</name>
    <dbReference type="NCBI Taxonomy" id="106004"/>
    <lineage>
        <taxon>Eukaryota</taxon>
        <taxon>Fungi</taxon>
        <taxon>Dikarya</taxon>
        <taxon>Basidiomycota</taxon>
        <taxon>Pucciniomycotina</taxon>
        <taxon>Microbotryomycetes</taxon>
        <taxon>Leucosporidiales</taxon>
        <taxon>Leucosporidium</taxon>
    </lineage>
</organism>
<dbReference type="FunFam" id="2.40.30.10:FF:000008">
    <property type="entry name" value="Translation initiation factor IF-2"/>
    <property type="match status" value="1"/>
</dbReference>
<evidence type="ECO:0000313" key="9">
    <source>
        <dbReference type="Proteomes" id="UP000193467"/>
    </source>
</evidence>
<reference evidence="8 9" key="1">
    <citation type="submission" date="2016-07" db="EMBL/GenBank/DDBJ databases">
        <title>Pervasive Adenine N6-methylation of Active Genes in Fungi.</title>
        <authorList>
            <consortium name="DOE Joint Genome Institute"/>
            <person name="Mondo S.J."/>
            <person name="Dannebaum R.O."/>
            <person name="Kuo R.C."/>
            <person name="Labutti K."/>
            <person name="Haridas S."/>
            <person name="Kuo A."/>
            <person name="Salamov A."/>
            <person name="Ahrendt S.R."/>
            <person name="Lipzen A."/>
            <person name="Sullivan W."/>
            <person name="Andreopoulos W.B."/>
            <person name="Clum A."/>
            <person name="Lindquist E."/>
            <person name="Daum C."/>
            <person name="Ramamoorthy G.K."/>
            <person name="Gryganskyi A."/>
            <person name="Culley D."/>
            <person name="Magnuson J.K."/>
            <person name="James T.Y."/>
            <person name="O'Malley M.A."/>
            <person name="Stajich J.E."/>
            <person name="Spatafora J.W."/>
            <person name="Visel A."/>
            <person name="Grigoriev I.V."/>
        </authorList>
    </citation>
    <scope>NUCLEOTIDE SEQUENCE [LARGE SCALE GENOMIC DNA]</scope>
    <source>
        <strain evidence="8 9">62-1032</strain>
    </source>
</reference>
<dbReference type="InterPro" id="IPR023115">
    <property type="entry name" value="TIF_IF2_dom3"/>
</dbReference>
<dbReference type="SUPFAM" id="SSF52540">
    <property type="entry name" value="P-loop containing nucleoside triphosphate hydrolases"/>
    <property type="match status" value="1"/>
</dbReference>
<dbReference type="Pfam" id="PF11987">
    <property type="entry name" value="IF-2"/>
    <property type="match status" value="1"/>
</dbReference>
<protein>
    <recommendedName>
        <fullName evidence="7">Tr-type G domain-containing protein</fullName>
    </recommendedName>
</protein>
<dbReference type="InterPro" id="IPR036925">
    <property type="entry name" value="TIF_IF2_dom3_sf"/>
</dbReference>
<feature type="domain" description="Tr-type G" evidence="7">
    <location>
        <begin position="352"/>
        <end position="511"/>
    </location>
</feature>
<evidence type="ECO:0000259" key="7">
    <source>
        <dbReference type="PROSITE" id="PS51722"/>
    </source>
</evidence>
<dbReference type="InterPro" id="IPR027417">
    <property type="entry name" value="P-loop_NTPase"/>
</dbReference>
<dbReference type="PANTHER" id="PTHR43381">
    <property type="entry name" value="TRANSLATION INITIATION FACTOR IF-2-RELATED"/>
    <property type="match status" value="1"/>
</dbReference>
<keyword evidence="9" id="KW-1185">Reference proteome</keyword>
<dbReference type="NCBIfam" id="TIGR00231">
    <property type="entry name" value="small_GTP"/>
    <property type="match status" value="1"/>
</dbReference>
<dbReference type="SUPFAM" id="SSF52156">
    <property type="entry name" value="Initiation factor IF2/eIF5b, domain 3"/>
    <property type="match status" value="1"/>
</dbReference>
<dbReference type="FunFam" id="3.40.50.10050:FF:000001">
    <property type="entry name" value="Translation initiation factor IF-2"/>
    <property type="match status" value="1"/>
</dbReference>
<keyword evidence="3" id="KW-0547">Nucleotide-binding</keyword>
<dbReference type="InterPro" id="IPR005225">
    <property type="entry name" value="Small_GTP-bd"/>
</dbReference>
<dbReference type="CDD" id="cd03692">
    <property type="entry name" value="mtIF2_IVc"/>
    <property type="match status" value="1"/>
</dbReference>